<dbReference type="RefSeq" id="WP_006566394.1">
    <property type="nucleotide sequence ID" value="NZ_CACRSQ010000009.1"/>
</dbReference>
<dbReference type="Gene3D" id="3.30.70.270">
    <property type="match status" value="1"/>
</dbReference>
<dbReference type="SMART" id="SM00267">
    <property type="entry name" value="GGDEF"/>
    <property type="match status" value="1"/>
</dbReference>
<accession>A0A6N2W734</accession>
<dbReference type="InterPro" id="IPR000160">
    <property type="entry name" value="GGDEF_dom"/>
</dbReference>
<proteinExistence type="predicted"/>
<dbReference type="SUPFAM" id="SSF55073">
    <property type="entry name" value="Nucleotide cyclase"/>
    <property type="match status" value="1"/>
</dbReference>
<dbReference type="AlphaFoldDB" id="A0A6N2W734"/>
<dbReference type="PANTHER" id="PTHR45138:SF9">
    <property type="entry name" value="DIGUANYLATE CYCLASE DGCM-RELATED"/>
    <property type="match status" value="1"/>
</dbReference>
<dbReference type="NCBIfam" id="TIGR00254">
    <property type="entry name" value="GGDEF"/>
    <property type="match status" value="1"/>
</dbReference>
<reference evidence="1" key="1">
    <citation type="submission" date="2019-11" db="EMBL/GenBank/DDBJ databases">
        <authorList>
            <person name="Feng L."/>
        </authorList>
    </citation>
    <scope>NUCLEOTIDE SEQUENCE</scope>
    <source>
        <strain evidence="1">AcaccaeLFYP115</strain>
    </source>
</reference>
<sequence>MKNLKSAEEFCRFLWHSYLIDNKKEGIDKFLDLRMTEIGTGLGEFCQSSLEFLKTFGAPRAEHTFLIDKEWYESSCLRENLFLITGEIKLSRRNSGTNLPSVHLRFSMITEYSDSGWQLLHLHRSVPDFSRIDKKTIYYSQFDYLTGLMSRRCMEDHIDKQMKQRPSGVLIAMDIDNFKIYNDQYGHPFGDKILVSLAKSLQKTFPKAVNGRIGGDEFITYISCLSIHKHRLEELLALFFENWNSRQEDLNLDGNVCVSVGIGFYPEHGKDFQTLWSNTDKALYSAKNNENNHVCYCSELSALKNKAGKL</sequence>
<dbReference type="InterPro" id="IPR029787">
    <property type="entry name" value="Nucleotide_cyclase"/>
</dbReference>
<dbReference type="EC" id="3.1.4.52" evidence="1"/>
<name>A0A6N2W734_9FIRM</name>
<dbReference type="GO" id="GO:0052621">
    <property type="term" value="F:diguanylate cyclase activity"/>
    <property type="evidence" value="ECO:0007669"/>
    <property type="project" value="TreeGrafter"/>
</dbReference>
<protein>
    <submittedName>
        <fullName evidence="1">Cyclic di-GMP phosphodiesterase Gmr</fullName>
        <ecNumber evidence="1">3.1.4.52</ecNumber>
    </submittedName>
</protein>
<dbReference type="GO" id="GO:0071111">
    <property type="term" value="F:cyclic-guanylate-specific phosphodiesterase activity"/>
    <property type="evidence" value="ECO:0007669"/>
    <property type="project" value="UniProtKB-EC"/>
</dbReference>
<dbReference type="PANTHER" id="PTHR45138">
    <property type="entry name" value="REGULATORY COMPONENTS OF SENSORY TRANSDUCTION SYSTEM"/>
    <property type="match status" value="1"/>
</dbReference>
<gene>
    <name evidence="1" type="primary">gmr_7</name>
    <name evidence="1" type="ORF">ACLFYP115_03094</name>
</gene>
<dbReference type="InterPro" id="IPR050469">
    <property type="entry name" value="Diguanylate_Cyclase"/>
</dbReference>
<dbReference type="CDD" id="cd01949">
    <property type="entry name" value="GGDEF"/>
    <property type="match status" value="1"/>
</dbReference>
<dbReference type="Pfam" id="PF00990">
    <property type="entry name" value="GGDEF"/>
    <property type="match status" value="1"/>
</dbReference>
<dbReference type="PROSITE" id="PS50887">
    <property type="entry name" value="GGDEF"/>
    <property type="match status" value="1"/>
</dbReference>
<keyword evidence="1" id="KW-0378">Hydrolase</keyword>
<organism evidence="1">
    <name type="scientific">Anaerostipes caccae</name>
    <dbReference type="NCBI Taxonomy" id="105841"/>
    <lineage>
        <taxon>Bacteria</taxon>
        <taxon>Bacillati</taxon>
        <taxon>Bacillota</taxon>
        <taxon>Clostridia</taxon>
        <taxon>Lachnospirales</taxon>
        <taxon>Lachnospiraceae</taxon>
        <taxon>Anaerostipes</taxon>
    </lineage>
</organism>
<evidence type="ECO:0000313" key="1">
    <source>
        <dbReference type="EMBL" id="VYT38385.1"/>
    </source>
</evidence>
<dbReference type="EMBL" id="CACRSQ010000009">
    <property type="protein sequence ID" value="VYT38385.1"/>
    <property type="molecule type" value="Genomic_DNA"/>
</dbReference>
<dbReference type="InterPro" id="IPR043128">
    <property type="entry name" value="Rev_trsase/Diguanyl_cyclase"/>
</dbReference>